<dbReference type="RefSeq" id="WP_319836256.1">
    <property type="nucleotide sequence ID" value="NZ_CP137624.1"/>
</dbReference>
<proteinExistence type="predicted"/>
<evidence type="ECO:0000313" key="1">
    <source>
        <dbReference type="EMBL" id="WPK11178.1"/>
    </source>
</evidence>
<evidence type="ECO:0000313" key="2">
    <source>
        <dbReference type="Proteomes" id="UP001322664"/>
    </source>
</evidence>
<organism evidence="1 2">
    <name type="scientific">Lysinibacillus louembei</name>
    <dbReference type="NCBI Taxonomy" id="1470088"/>
    <lineage>
        <taxon>Bacteria</taxon>
        <taxon>Bacillati</taxon>
        <taxon>Bacillota</taxon>
        <taxon>Bacilli</taxon>
        <taxon>Bacillales</taxon>
        <taxon>Bacillaceae</taxon>
        <taxon>Lysinibacillus</taxon>
    </lineage>
</organism>
<accession>A0ABZ0RWH6</accession>
<name>A0ABZ0RWH6_9BACI</name>
<protein>
    <submittedName>
        <fullName evidence="1">Uncharacterized protein</fullName>
    </submittedName>
</protein>
<dbReference type="EMBL" id="CP137624">
    <property type="protein sequence ID" value="WPK11178.1"/>
    <property type="molecule type" value="Genomic_DNA"/>
</dbReference>
<reference evidence="1 2" key="1">
    <citation type="submission" date="2023-09" db="EMBL/GenBank/DDBJ databases">
        <authorList>
            <person name="Page C.A."/>
            <person name="Perez-Diaz I.M."/>
        </authorList>
    </citation>
    <scope>NUCLEOTIDE SEQUENCE [LARGE SCALE GENOMIC DNA]</scope>
    <source>
        <strain evidence="1 2">Ll15</strain>
    </source>
</reference>
<sequence length="182" mass="20973">MEQIVEQYGEYLYHNENGHTITTISEQQLAGKVIGVSKVEPTFELSLEEKALYDDFKASHNLELFRNIDPISIAKIYVVAEMQQDFAMYKALFTTVDNRETKEIRKYIEQAQLVREAYFTKEIERLRSARAFAGLEAGTFTAQSEDTGIITFFSPMTGEETTITMRKNAKSIWQPAFTRPIY</sequence>
<gene>
    <name evidence="1" type="ORF">R6U77_14970</name>
</gene>
<dbReference type="Proteomes" id="UP001322664">
    <property type="component" value="Chromosome"/>
</dbReference>
<keyword evidence="2" id="KW-1185">Reference proteome</keyword>